<feature type="binding site" evidence="1">
    <location>
        <position position="285"/>
    </location>
    <ligand>
        <name>Zn(2+)</name>
        <dbReference type="ChEBI" id="CHEBI:29105"/>
    </ligand>
</feature>
<feature type="binding site" evidence="1">
    <location>
        <position position="334"/>
    </location>
    <ligand>
        <name>Zn(2+)</name>
        <dbReference type="ChEBI" id="CHEBI:29105"/>
    </ligand>
</feature>
<dbReference type="SMART" id="SM01260">
    <property type="entry name" value="LANC_like"/>
    <property type="match status" value="1"/>
</dbReference>
<comment type="caution">
    <text evidence="2">The sequence shown here is derived from an EMBL/GenBank/DDBJ whole genome shotgun (WGS) entry which is preliminary data.</text>
</comment>
<name>A0A9X1NKV5_9ACTN</name>
<keyword evidence="1" id="KW-0479">Metal-binding</keyword>
<gene>
    <name evidence="2" type="ORF">LR394_34150</name>
</gene>
<dbReference type="Pfam" id="PF05147">
    <property type="entry name" value="LANC_like"/>
    <property type="match status" value="1"/>
</dbReference>
<dbReference type="RefSeq" id="WP_231448770.1">
    <property type="nucleotide sequence ID" value="NZ_JAJOMB010000025.1"/>
</dbReference>
<dbReference type="Gene3D" id="1.50.10.20">
    <property type="match status" value="1"/>
</dbReference>
<dbReference type="InterPro" id="IPR007822">
    <property type="entry name" value="LANC-like"/>
</dbReference>
<reference evidence="2" key="1">
    <citation type="submission" date="2021-11" db="EMBL/GenBank/DDBJ databases">
        <title>Streptomyces corallinus and Kineosporia corallina sp. nov., two new coral-derived marine actinobacteria.</title>
        <authorList>
            <person name="Buangrab K."/>
            <person name="Sutthacheep M."/>
            <person name="Yeemin T."/>
            <person name="Harunari E."/>
            <person name="Igarashi Y."/>
            <person name="Sripreechasak P."/>
            <person name="Kanchanasin P."/>
            <person name="Tanasupawat S."/>
            <person name="Phongsopitanun W."/>
        </authorList>
    </citation>
    <scope>NUCLEOTIDE SEQUENCE</scope>
    <source>
        <strain evidence="2">JCM 31032</strain>
    </source>
</reference>
<protein>
    <submittedName>
        <fullName evidence="2">Lanthionine synthetase C family protein</fullName>
    </submittedName>
</protein>
<dbReference type="EMBL" id="JAJOMB010000025">
    <property type="protein sequence ID" value="MCD5315950.1"/>
    <property type="molecule type" value="Genomic_DNA"/>
</dbReference>
<sequence length="423" mass="44467">MNPALEIARRCADRTTLDQAVKSAAQQSQYAEYQQWQPISLAQGHTGIALLCAEMDQQRPDEGWDRAGHEHLQTALAGAAPHDVSLISGLAGAGLAAIRLSGGRERYRRLLAQIDSTLTAPVRATVHRLQAGPGTAAHDLDLVSGLTGLAAYLLTRAQTEPNCPDARASLDLALGTLARLLADRSDPRAWHTPAQRSAGPLLESYPNGHHNCGLAHGVPGPLAILSLAWTAGIQVPRAREALQAAASWLVAHHSGTPEAPDWPDAVPLGSSTATQRCGPGRAAWCYGAPGVARSLYLASVACDETLWRETALRTIRAVANRPVADWQLITPGFCHGTAGLAQILARFAADTANPQITAAARVAREELTLGFEADSVLGVRAVEPGQVRVDHPGLLDGAPGVALALLGVPATADPAWDRAFLLA</sequence>
<evidence type="ECO:0000256" key="1">
    <source>
        <dbReference type="PIRSR" id="PIRSR607822-1"/>
    </source>
</evidence>
<proteinExistence type="predicted"/>
<dbReference type="Proteomes" id="UP001138997">
    <property type="component" value="Unassembled WGS sequence"/>
</dbReference>
<dbReference type="PRINTS" id="PR01950">
    <property type="entry name" value="LANCSUPER"/>
</dbReference>
<dbReference type="PRINTS" id="PR01955">
    <property type="entry name" value="LANCFRANKIA"/>
</dbReference>
<organism evidence="2 3">
    <name type="scientific">Kineosporia babensis</name>
    <dbReference type="NCBI Taxonomy" id="499548"/>
    <lineage>
        <taxon>Bacteria</taxon>
        <taxon>Bacillati</taxon>
        <taxon>Actinomycetota</taxon>
        <taxon>Actinomycetes</taxon>
        <taxon>Kineosporiales</taxon>
        <taxon>Kineosporiaceae</taxon>
        <taxon>Kineosporia</taxon>
    </lineage>
</organism>
<dbReference type="GO" id="GO:0031179">
    <property type="term" value="P:peptide modification"/>
    <property type="evidence" value="ECO:0007669"/>
    <property type="project" value="InterPro"/>
</dbReference>
<dbReference type="SUPFAM" id="SSF158745">
    <property type="entry name" value="LanC-like"/>
    <property type="match status" value="1"/>
</dbReference>
<accession>A0A9X1NKV5</accession>
<dbReference type="InterPro" id="IPR033889">
    <property type="entry name" value="LanC"/>
</dbReference>
<keyword evidence="3" id="KW-1185">Reference proteome</keyword>
<keyword evidence="1" id="KW-0862">Zinc</keyword>
<feature type="binding site" evidence="1">
    <location>
        <position position="335"/>
    </location>
    <ligand>
        <name>Zn(2+)</name>
        <dbReference type="ChEBI" id="CHEBI:29105"/>
    </ligand>
</feature>
<dbReference type="AlphaFoldDB" id="A0A9X1NKV5"/>
<evidence type="ECO:0000313" key="2">
    <source>
        <dbReference type="EMBL" id="MCD5315950.1"/>
    </source>
</evidence>
<dbReference type="GO" id="GO:0046872">
    <property type="term" value="F:metal ion binding"/>
    <property type="evidence" value="ECO:0007669"/>
    <property type="project" value="UniProtKB-KW"/>
</dbReference>
<dbReference type="CDD" id="cd04793">
    <property type="entry name" value="LanC"/>
    <property type="match status" value="1"/>
</dbReference>
<evidence type="ECO:0000313" key="3">
    <source>
        <dbReference type="Proteomes" id="UP001138997"/>
    </source>
</evidence>